<name>A0A2P6N055_9EUKA</name>
<dbReference type="InterPro" id="IPR003256">
    <property type="entry name" value="Ribosomal_uL24"/>
</dbReference>
<accession>A0A2P6N055</accession>
<dbReference type="STRING" id="1890364.A0A2P6N055"/>
<dbReference type="PANTHER" id="PTHR12903">
    <property type="entry name" value="MITOCHONDRIAL RIBOSOMAL PROTEIN L24"/>
    <property type="match status" value="1"/>
</dbReference>
<dbReference type="CDD" id="cd06089">
    <property type="entry name" value="KOW_RPL26"/>
    <property type="match status" value="1"/>
</dbReference>
<dbReference type="GO" id="GO:0006412">
    <property type="term" value="P:translation"/>
    <property type="evidence" value="ECO:0007669"/>
    <property type="project" value="InterPro"/>
</dbReference>
<proteinExistence type="inferred from homology"/>
<dbReference type="OrthoDB" id="359154at2759"/>
<dbReference type="InterPro" id="IPR008991">
    <property type="entry name" value="Translation_prot_SH3-like_sf"/>
</dbReference>
<protein>
    <recommendedName>
        <fullName evidence="6">KOW domain-containing protein</fullName>
    </recommendedName>
</protein>
<dbReference type="HAMAP" id="MF_01326_B">
    <property type="entry name" value="Ribosomal_uL24_B"/>
    <property type="match status" value="1"/>
</dbReference>
<keyword evidence="3 4" id="KW-0687">Ribonucleoprotein</keyword>
<dbReference type="AlphaFoldDB" id="A0A2P6N055"/>
<dbReference type="GO" id="GO:0003723">
    <property type="term" value="F:RNA binding"/>
    <property type="evidence" value="ECO:0007669"/>
    <property type="project" value="InterPro"/>
</dbReference>
<dbReference type="SUPFAM" id="SSF50104">
    <property type="entry name" value="Translation proteins SH3-like domain"/>
    <property type="match status" value="1"/>
</dbReference>
<dbReference type="GO" id="GO:1990904">
    <property type="term" value="C:ribonucleoprotein complex"/>
    <property type="evidence" value="ECO:0007669"/>
    <property type="project" value="UniProtKB-KW"/>
</dbReference>
<feature type="compositionally biased region" description="Basic and acidic residues" evidence="5">
    <location>
        <begin position="170"/>
        <end position="183"/>
    </location>
</feature>
<keyword evidence="2 4" id="KW-0689">Ribosomal protein</keyword>
<keyword evidence="8" id="KW-1185">Reference proteome</keyword>
<gene>
    <name evidence="7" type="ORF">PROFUN_05555</name>
</gene>
<comment type="similarity">
    <text evidence="1 4">Belongs to the universal ribosomal protein uL24 family.</text>
</comment>
<dbReference type="FunCoup" id="A0A2P6N055">
    <property type="interactions" value="270"/>
</dbReference>
<dbReference type="Proteomes" id="UP000241769">
    <property type="component" value="Unassembled WGS sequence"/>
</dbReference>
<evidence type="ECO:0000256" key="4">
    <source>
        <dbReference type="RuleBase" id="RU003477"/>
    </source>
</evidence>
<evidence type="ECO:0000256" key="3">
    <source>
        <dbReference type="ARBA" id="ARBA00023274"/>
    </source>
</evidence>
<dbReference type="EMBL" id="MDYQ01000269">
    <property type="protein sequence ID" value="PRP77310.1"/>
    <property type="molecule type" value="Genomic_DNA"/>
</dbReference>
<dbReference type="InterPro" id="IPR057264">
    <property type="entry name" value="Ribosomal_uL24_C"/>
</dbReference>
<dbReference type="InterPro" id="IPR005825">
    <property type="entry name" value="Ribosomal_uL24_CS"/>
</dbReference>
<dbReference type="InterPro" id="IPR041988">
    <property type="entry name" value="Ribosomal_uL24_KOW"/>
</dbReference>
<dbReference type="Pfam" id="PF00467">
    <property type="entry name" value="KOW"/>
    <property type="match status" value="1"/>
</dbReference>
<evidence type="ECO:0000256" key="5">
    <source>
        <dbReference type="SAM" id="MobiDB-lite"/>
    </source>
</evidence>
<dbReference type="NCBIfam" id="TIGR01079">
    <property type="entry name" value="rplX_bact"/>
    <property type="match status" value="1"/>
</dbReference>
<feature type="domain" description="KOW" evidence="6">
    <location>
        <begin position="31"/>
        <end position="58"/>
    </location>
</feature>
<evidence type="ECO:0000259" key="6">
    <source>
        <dbReference type="SMART" id="SM00739"/>
    </source>
</evidence>
<evidence type="ECO:0000313" key="7">
    <source>
        <dbReference type="EMBL" id="PRP77310.1"/>
    </source>
</evidence>
<evidence type="ECO:0000256" key="2">
    <source>
        <dbReference type="ARBA" id="ARBA00022980"/>
    </source>
</evidence>
<dbReference type="SMART" id="SM00739">
    <property type="entry name" value="KOW"/>
    <property type="match status" value="1"/>
</dbReference>
<dbReference type="GO" id="GO:0005840">
    <property type="term" value="C:ribosome"/>
    <property type="evidence" value="ECO:0007669"/>
    <property type="project" value="UniProtKB-KW"/>
</dbReference>
<dbReference type="GO" id="GO:0003735">
    <property type="term" value="F:structural constituent of ribosome"/>
    <property type="evidence" value="ECO:0007669"/>
    <property type="project" value="InterPro"/>
</dbReference>
<dbReference type="InterPro" id="IPR005824">
    <property type="entry name" value="KOW"/>
</dbReference>
<reference evidence="7 8" key="1">
    <citation type="journal article" date="2018" name="Genome Biol. Evol.">
        <title>Multiple Roots of Fruiting Body Formation in Amoebozoa.</title>
        <authorList>
            <person name="Hillmann F."/>
            <person name="Forbes G."/>
            <person name="Novohradska S."/>
            <person name="Ferling I."/>
            <person name="Riege K."/>
            <person name="Groth M."/>
            <person name="Westermann M."/>
            <person name="Marz M."/>
            <person name="Spaller T."/>
            <person name="Winckler T."/>
            <person name="Schaap P."/>
            <person name="Glockner G."/>
        </authorList>
    </citation>
    <scope>NUCLEOTIDE SEQUENCE [LARGE SCALE GENOMIC DNA]</scope>
    <source>
        <strain evidence="7 8">Jena</strain>
    </source>
</reference>
<dbReference type="InParanoid" id="A0A2P6N055"/>
<evidence type="ECO:0000313" key="8">
    <source>
        <dbReference type="Proteomes" id="UP000241769"/>
    </source>
</evidence>
<dbReference type="InterPro" id="IPR014722">
    <property type="entry name" value="Rib_uL2_dom2"/>
</dbReference>
<dbReference type="Pfam" id="PF17136">
    <property type="entry name" value="ribosomal_L24"/>
    <property type="match status" value="1"/>
</dbReference>
<comment type="caution">
    <text evidence="7">The sequence shown here is derived from an EMBL/GenBank/DDBJ whole genome shotgun (WGS) entry which is preliminary data.</text>
</comment>
<evidence type="ECO:0000256" key="1">
    <source>
        <dbReference type="ARBA" id="ARBA00010618"/>
    </source>
</evidence>
<feature type="region of interest" description="Disordered" evidence="5">
    <location>
        <begin position="123"/>
        <end position="183"/>
    </location>
</feature>
<organism evidence="7 8">
    <name type="scientific">Planoprotostelium fungivorum</name>
    <dbReference type="NCBI Taxonomy" id="1890364"/>
    <lineage>
        <taxon>Eukaryota</taxon>
        <taxon>Amoebozoa</taxon>
        <taxon>Evosea</taxon>
        <taxon>Variosea</taxon>
        <taxon>Cavosteliida</taxon>
        <taxon>Cavosteliaceae</taxon>
        <taxon>Planoprotostelium</taxon>
    </lineage>
</organism>
<dbReference type="Gene3D" id="2.30.30.30">
    <property type="match status" value="1"/>
</dbReference>
<sequence length="183" mass="20507">MSNKIVRAGAGYISRSSRIHPRDAIPNKSWNIVKGDTVKIISGDDKGKEGRVKKVLRFRNAVIVEGVNLIKKRVRGSPEFKGGIYSLEAPVHYSSVNLIDPETKKATPVQHKYLEDGTKVRVAKSGAVIPKPPPKKRRKERKGENAAGNGETDNHSRRKRHIRRFSTQADVRDSHCPNTELDR</sequence>
<dbReference type="PROSITE" id="PS01108">
    <property type="entry name" value="RIBOSOMAL_L24"/>
    <property type="match status" value="1"/>
</dbReference>